<name>A0A6N4SWK2_CYTH3</name>
<evidence type="ECO:0000313" key="9">
    <source>
        <dbReference type="Proteomes" id="UP000001822"/>
    </source>
</evidence>
<dbReference type="InterPro" id="IPR051558">
    <property type="entry name" value="Metallophosphoesterase_PAP"/>
</dbReference>
<dbReference type="KEGG" id="chu:CHU_3752"/>
<evidence type="ECO:0000256" key="1">
    <source>
        <dbReference type="ARBA" id="ARBA00004370"/>
    </source>
</evidence>
<protein>
    <submittedName>
        <fullName evidence="8">Outer membrane protein</fullName>
    </submittedName>
</protein>
<dbReference type="GO" id="GO:0016787">
    <property type="term" value="F:hydrolase activity"/>
    <property type="evidence" value="ECO:0007669"/>
    <property type="project" value="UniProtKB-KW"/>
</dbReference>
<dbReference type="PANTHER" id="PTHR10161">
    <property type="entry name" value="TARTRATE-RESISTANT ACID PHOSPHATASE TYPE 5"/>
    <property type="match status" value="1"/>
</dbReference>
<evidence type="ECO:0000259" key="7">
    <source>
        <dbReference type="Pfam" id="PF01103"/>
    </source>
</evidence>
<dbReference type="InterPro" id="IPR029052">
    <property type="entry name" value="Metallo-depent_PP-like"/>
</dbReference>
<dbReference type="Proteomes" id="UP000001822">
    <property type="component" value="Chromosome"/>
</dbReference>
<dbReference type="Gene3D" id="3.60.21.10">
    <property type="match status" value="1"/>
</dbReference>
<feature type="chain" id="PRO_5026964594" evidence="5">
    <location>
        <begin position="27"/>
        <end position="1222"/>
    </location>
</feature>
<dbReference type="Pfam" id="PF01103">
    <property type="entry name" value="Omp85"/>
    <property type="match status" value="1"/>
</dbReference>
<feature type="signal peptide" evidence="5">
    <location>
        <begin position="1"/>
        <end position="26"/>
    </location>
</feature>
<dbReference type="SUPFAM" id="SSF56300">
    <property type="entry name" value="Metallo-dependent phosphatases"/>
    <property type="match status" value="1"/>
</dbReference>
<dbReference type="RefSeq" id="WP_011587090.1">
    <property type="nucleotide sequence ID" value="NC_008255.1"/>
</dbReference>
<dbReference type="InterPro" id="IPR004843">
    <property type="entry name" value="Calcineurin-like_PHP"/>
</dbReference>
<keyword evidence="9" id="KW-1185">Reference proteome</keyword>
<evidence type="ECO:0000256" key="3">
    <source>
        <dbReference type="ARBA" id="ARBA00022801"/>
    </source>
</evidence>
<reference evidence="8 9" key="1">
    <citation type="journal article" date="2007" name="Appl. Environ. Microbiol.">
        <title>Genome sequence of the cellulolytic gliding bacterium Cytophaga hutchinsonii.</title>
        <authorList>
            <person name="Xie G."/>
            <person name="Bruce D.C."/>
            <person name="Challacombe J.F."/>
            <person name="Chertkov O."/>
            <person name="Detter J.C."/>
            <person name="Gilna P."/>
            <person name="Han C.S."/>
            <person name="Lucas S."/>
            <person name="Misra M."/>
            <person name="Myers G.L."/>
            <person name="Richardson P."/>
            <person name="Tapia R."/>
            <person name="Thayer N."/>
            <person name="Thompson L.S."/>
            <person name="Brettin T.S."/>
            <person name="Henrissat B."/>
            <person name="Wilson D.B."/>
            <person name="McBride M.J."/>
        </authorList>
    </citation>
    <scope>NUCLEOTIDE SEQUENCE [LARGE SCALE GENOMIC DNA]</scope>
    <source>
        <strain evidence="9">ATCC 33406 / DSM 1761 / CIP 103989 / NBRC 15051 / NCIMB 9469 / D465</strain>
    </source>
</reference>
<dbReference type="PANTHER" id="PTHR10161:SF14">
    <property type="entry name" value="TARTRATE-RESISTANT ACID PHOSPHATASE TYPE 5"/>
    <property type="match status" value="1"/>
</dbReference>
<dbReference type="GO" id="GO:0019867">
    <property type="term" value="C:outer membrane"/>
    <property type="evidence" value="ECO:0007669"/>
    <property type="project" value="InterPro"/>
</dbReference>
<evidence type="ECO:0000256" key="2">
    <source>
        <dbReference type="ARBA" id="ARBA00022729"/>
    </source>
</evidence>
<dbReference type="InterPro" id="IPR000184">
    <property type="entry name" value="Bac_surfAg_D15"/>
</dbReference>
<accession>A0A6N4SWK2</accession>
<sequence length="1222" mass="138918">MLLVKHNIVRQAAVLCLLAFSFIASAQVSPEPFITHRFVLIGDAGRLLNGRSIVPEAVARHINQTDSTATILFLGDNVYEKGLPDKEDNNYEAYTEVLSKQLLPFDSHAANVYILPGNHDWQKSGPEGWERIKRQAAWVDSLHKSNIIFMPKEGCPGPEEITINDSITLVILDTQWWLHPFDKPGIDSDCACKTEEDVINALKNIAYRNRNKRIIFTSHQPMRSYGIHGGYYTLKQHMFPFTEMADNAYIPLPVLGSLYPLVRGTFGNIQDLKHPEYRSMVSRIEEAMSAAPDVIYAGGHDHSLQLIQEGTQSYIVSGSGINRERVKKGKNASYVSDQRGFVELVYRSDGSEQVVIYEVDEQANYRIAYDTVLPMKPLPKEIPLTAETDIQQDSITVAIAPEYDHVNNAHRFWFGENYRKIWATPVTLTVFYIEKEGLQILQQGGGQQTKSLRMVDAAGKEWVLRTVQKDPAKALPENLRGTVAKNIVQDQISAAQPYAPLTVPILAEALGVPHANPQIVFVPNDPALGMYRAEFANSICIFEERQPTSNGAVRTYNTTKVLEKLQEDNDNLIDEKAVLTARMLDLLIGDWDRHEDQWRWQKTIDGKRSVYAPIPRDRDQTYFVNSGILPYIASRKWAMPKIQGFDEKIRDVNGFMFNARYFDRFFLHELNDTEWIKVLKHLQTTLTDSIVTEAVHQLPDSVYAQCGDQIRDNLIARRNALLKNGLKFYAFLAQTVEIPGSDKNDFFELTYQNKGDIRLKVYKIKKDGSKGNVFYERTFNKKVTKEIRLYGRGGEDVFEVTGKGRSPIKVRMVGGSEKDSFNINAAVHSRKNLIIYDRSDKENEFPKCSKAIIHKSTHPEINEYNGRTFKYNQLLPQAAGGYNFDDGIWLGAGIQYTKHGFRKEPYAQRHRLLLGHALATKATNVKYSGHFVKFIGNNDLKINFDARAPDNVSNFFGIGNETEFVKNGDNPITYYRTRYNLITAQIKLEHTFARTFKVYGGLIGQYYSTDSTENIGRYINVYDSSNPEENVFTKKIFAGLIGGFQLDTRNSEFMPIRGVYWNTFLTGMQQLDESNQNFGRFETDMTVYTSFNKDPRFVLINHFGGGLNAGDPYFFQMCYLGGSTNLRGYRNYRFAGNNKFFYNIEMRLKLFDFTSYLFPGSIGLIAFNDLGRVWSDGESSSLWHDGYGGGFYIVPAKMLVVNMTLGFSKEGVLPYISLGVKL</sequence>
<dbReference type="AlphaFoldDB" id="A0A6N4SWK2"/>
<keyword evidence="4" id="KW-0472">Membrane</keyword>
<organism evidence="8 9">
    <name type="scientific">Cytophaga hutchinsonii (strain ATCC 33406 / DSM 1761 / CIP 103989 / NBRC 15051 / NCIMB 9469 / D465)</name>
    <dbReference type="NCBI Taxonomy" id="269798"/>
    <lineage>
        <taxon>Bacteria</taxon>
        <taxon>Pseudomonadati</taxon>
        <taxon>Bacteroidota</taxon>
        <taxon>Cytophagia</taxon>
        <taxon>Cytophagales</taxon>
        <taxon>Cytophagaceae</taxon>
        <taxon>Cytophaga</taxon>
    </lineage>
</organism>
<keyword evidence="2 5" id="KW-0732">Signal</keyword>
<evidence type="ECO:0000256" key="5">
    <source>
        <dbReference type="SAM" id="SignalP"/>
    </source>
</evidence>
<proteinExistence type="predicted"/>
<dbReference type="OrthoDB" id="333971at2"/>
<evidence type="ECO:0000256" key="4">
    <source>
        <dbReference type="ARBA" id="ARBA00023136"/>
    </source>
</evidence>
<dbReference type="EMBL" id="CP000383">
    <property type="protein sequence ID" value="ABG60985.1"/>
    <property type="molecule type" value="Genomic_DNA"/>
</dbReference>
<dbReference type="Gene3D" id="2.40.160.50">
    <property type="entry name" value="membrane protein fhac: a member of the omp85/tpsb transporter family"/>
    <property type="match status" value="1"/>
</dbReference>
<feature type="domain" description="Bacterial surface antigen (D15)" evidence="7">
    <location>
        <begin position="966"/>
        <end position="1182"/>
    </location>
</feature>
<feature type="domain" description="Calcineurin-like phosphoesterase" evidence="6">
    <location>
        <begin position="37"/>
        <end position="235"/>
    </location>
</feature>
<gene>
    <name evidence="8" type="ordered locus">CHU_3752</name>
</gene>
<evidence type="ECO:0000259" key="6">
    <source>
        <dbReference type="Pfam" id="PF00149"/>
    </source>
</evidence>
<comment type="subcellular location">
    <subcellularLocation>
        <location evidence="1">Membrane</location>
    </subcellularLocation>
</comment>
<dbReference type="Pfam" id="PF00149">
    <property type="entry name" value="Metallophos"/>
    <property type="match status" value="1"/>
</dbReference>
<keyword evidence="3" id="KW-0378">Hydrolase</keyword>
<evidence type="ECO:0000313" key="8">
    <source>
        <dbReference type="EMBL" id="ABG60985.1"/>
    </source>
</evidence>